<evidence type="ECO:0000313" key="1">
    <source>
        <dbReference type="EMBL" id="CDF77485.1"/>
    </source>
</evidence>
<name>S0F2X7_CHOCR</name>
<dbReference type="RefSeq" id="XP_005712524.1">
    <property type="nucleotide sequence ID" value="XM_005712467.1"/>
</dbReference>
<dbReference type="AlphaFoldDB" id="S0F2X7"/>
<dbReference type="EMBL" id="HG001573">
    <property type="protein sequence ID" value="CDF77485.1"/>
    <property type="molecule type" value="Genomic_DNA"/>
</dbReference>
<keyword evidence="2" id="KW-1185">Reference proteome</keyword>
<organism evidence="1 2">
    <name type="scientific">Chondrus crispus</name>
    <name type="common">Carrageen Irish moss</name>
    <name type="synonym">Polymorpha crispa</name>
    <dbReference type="NCBI Taxonomy" id="2769"/>
    <lineage>
        <taxon>Eukaryota</taxon>
        <taxon>Rhodophyta</taxon>
        <taxon>Florideophyceae</taxon>
        <taxon>Rhodymeniophycidae</taxon>
        <taxon>Gigartinales</taxon>
        <taxon>Gigartinaceae</taxon>
        <taxon>Chondrus</taxon>
    </lineage>
</organism>
<protein>
    <submittedName>
        <fullName evidence="1">Uncharacterized protein</fullName>
    </submittedName>
</protein>
<reference evidence="2" key="1">
    <citation type="journal article" date="2013" name="Proc. Natl. Acad. Sci. U.S.A.">
        <title>Genome structure and metabolic features in the red seaweed Chondrus crispus shed light on evolution of the Archaeplastida.</title>
        <authorList>
            <person name="Collen J."/>
            <person name="Porcel B."/>
            <person name="Carre W."/>
            <person name="Ball S.G."/>
            <person name="Chaparro C."/>
            <person name="Tonon T."/>
            <person name="Barbeyron T."/>
            <person name="Michel G."/>
            <person name="Noel B."/>
            <person name="Valentin K."/>
            <person name="Elias M."/>
            <person name="Artiguenave F."/>
            <person name="Arun A."/>
            <person name="Aury J.M."/>
            <person name="Barbosa-Neto J.F."/>
            <person name="Bothwell J.H."/>
            <person name="Bouget F.Y."/>
            <person name="Brillet L."/>
            <person name="Cabello-Hurtado F."/>
            <person name="Capella-Gutierrez S."/>
            <person name="Charrier B."/>
            <person name="Cladiere L."/>
            <person name="Cock J.M."/>
            <person name="Coelho S.M."/>
            <person name="Colleoni C."/>
            <person name="Czjzek M."/>
            <person name="Da Silva C."/>
            <person name="Delage L."/>
            <person name="Denoeud F."/>
            <person name="Deschamps P."/>
            <person name="Dittami S.M."/>
            <person name="Gabaldon T."/>
            <person name="Gachon C.M."/>
            <person name="Groisillier A."/>
            <person name="Herve C."/>
            <person name="Jabbari K."/>
            <person name="Katinka M."/>
            <person name="Kloareg B."/>
            <person name="Kowalczyk N."/>
            <person name="Labadie K."/>
            <person name="Leblanc C."/>
            <person name="Lopez P.J."/>
            <person name="McLachlan D.H."/>
            <person name="Meslet-Cladiere L."/>
            <person name="Moustafa A."/>
            <person name="Nehr Z."/>
            <person name="Nyvall Collen P."/>
            <person name="Panaud O."/>
            <person name="Partensky F."/>
            <person name="Poulain J."/>
            <person name="Rensing S.A."/>
            <person name="Rousvoal S."/>
            <person name="Samson G."/>
            <person name="Symeonidi A."/>
            <person name="Weissenbach J."/>
            <person name="Zambounis A."/>
            <person name="Wincker P."/>
            <person name="Boyen C."/>
        </authorList>
    </citation>
    <scope>NUCLEOTIDE SEQUENCE [LARGE SCALE GENOMIC DNA]</scope>
    <source>
        <strain evidence="2">cv. Stackhouse</strain>
    </source>
</reference>
<proteinExistence type="predicted"/>
<evidence type="ECO:0000313" key="2">
    <source>
        <dbReference type="Proteomes" id="UP000012073"/>
    </source>
</evidence>
<dbReference type="Gramene" id="CDF77485">
    <property type="protein sequence ID" value="CDF77485"/>
    <property type="gene ID" value="CHC_T00001597001"/>
</dbReference>
<accession>S0F2X7</accession>
<dbReference type="KEGG" id="ccp:CHC_T00001597001"/>
<sequence>MPSAITSCKTLAYCTSCQYTERLRFYSTFNILYQVDILNRPLGFQQFVFGHSKNGWKPRPHLTKLHPSATHKSTAVARVSLSLLLSKHKSRRKVKKDEK</sequence>
<gene>
    <name evidence="1" type="ORF">CHC_T00001597001</name>
</gene>
<dbReference type="Proteomes" id="UP000012073">
    <property type="component" value="Unassembled WGS sequence"/>
</dbReference>
<dbReference type="GeneID" id="17320241"/>